<reference evidence="1" key="1">
    <citation type="journal article" date="2014" name="Int. J. Syst. Evol. Microbiol.">
        <title>Complete genome sequence of Corynebacterium casei LMG S-19264T (=DSM 44701T), isolated from a smear-ripened cheese.</title>
        <authorList>
            <consortium name="US DOE Joint Genome Institute (JGI-PGF)"/>
            <person name="Walter F."/>
            <person name="Albersmeier A."/>
            <person name="Kalinowski J."/>
            <person name="Ruckert C."/>
        </authorList>
    </citation>
    <scope>NUCLEOTIDE SEQUENCE</scope>
    <source>
        <strain evidence="1">CGMCC 1.12506</strain>
    </source>
</reference>
<sequence length="120" mass="13929">MRHLLFAFIGLLLLTSCESEPIQEAFVEQTIAVPGWLVGTYDGVHTQKELSVYPDKITFEYLDISKEIVASQVVQVQLEESRFLVYTIDNELLIFNKTTLDSEINFHFNELNLGWFRNKK</sequence>
<evidence type="ECO:0008006" key="3">
    <source>
        <dbReference type="Google" id="ProtNLM"/>
    </source>
</evidence>
<organism evidence="1 2">
    <name type="scientific">Flavobacterium orientale</name>
    <dbReference type="NCBI Taxonomy" id="1756020"/>
    <lineage>
        <taxon>Bacteria</taxon>
        <taxon>Pseudomonadati</taxon>
        <taxon>Bacteroidota</taxon>
        <taxon>Flavobacteriia</taxon>
        <taxon>Flavobacteriales</taxon>
        <taxon>Flavobacteriaceae</taxon>
        <taxon>Flavobacterium</taxon>
    </lineage>
</organism>
<keyword evidence="2" id="KW-1185">Reference proteome</keyword>
<proteinExistence type="predicted"/>
<evidence type="ECO:0000313" key="1">
    <source>
        <dbReference type="EMBL" id="GGD14784.1"/>
    </source>
</evidence>
<dbReference type="EMBL" id="BMFG01000001">
    <property type="protein sequence ID" value="GGD14784.1"/>
    <property type="molecule type" value="Genomic_DNA"/>
</dbReference>
<name>A0A917D8G3_9FLAO</name>
<dbReference type="Proteomes" id="UP000625735">
    <property type="component" value="Unassembled WGS sequence"/>
</dbReference>
<gene>
    <name evidence="1" type="ORF">GCM10011343_02270</name>
</gene>
<comment type="caution">
    <text evidence="1">The sequence shown here is derived from an EMBL/GenBank/DDBJ whole genome shotgun (WGS) entry which is preliminary data.</text>
</comment>
<dbReference type="RefSeq" id="WP_188360662.1">
    <property type="nucleotide sequence ID" value="NZ_BMFG01000001.1"/>
</dbReference>
<reference evidence="1" key="2">
    <citation type="submission" date="2020-09" db="EMBL/GenBank/DDBJ databases">
        <authorList>
            <person name="Sun Q."/>
            <person name="Zhou Y."/>
        </authorList>
    </citation>
    <scope>NUCLEOTIDE SEQUENCE</scope>
    <source>
        <strain evidence="1">CGMCC 1.12506</strain>
    </source>
</reference>
<protein>
    <recommendedName>
        <fullName evidence="3">Lipoprotein</fullName>
    </recommendedName>
</protein>
<dbReference type="AlphaFoldDB" id="A0A917D8G3"/>
<accession>A0A917D8G3</accession>
<dbReference type="PROSITE" id="PS51257">
    <property type="entry name" value="PROKAR_LIPOPROTEIN"/>
    <property type="match status" value="1"/>
</dbReference>
<evidence type="ECO:0000313" key="2">
    <source>
        <dbReference type="Proteomes" id="UP000625735"/>
    </source>
</evidence>